<dbReference type="AlphaFoldDB" id="A0A7C4UHG0"/>
<feature type="domain" description="RNA polymerase sigma factor 70 region 4 type 2" evidence="7">
    <location>
        <begin position="93"/>
        <end position="143"/>
    </location>
</feature>
<proteinExistence type="inferred from homology"/>
<keyword evidence="3" id="KW-0731">Sigma factor</keyword>
<evidence type="ECO:0000256" key="5">
    <source>
        <dbReference type="ARBA" id="ARBA00023163"/>
    </source>
</evidence>
<dbReference type="SUPFAM" id="SSF88659">
    <property type="entry name" value="Sigma3 and sigma4 domains of RNA polymerase sigma factors"/>
    <property type="match status" value="1"/>
</dbReference>
<dbReference type="InterPro" id="IPR013249">
    <property type="entry name" value="RNA_pol_sigma70_r4_t2"/>
</dbReference>
<comment type="caution">
    <text evidence="8">The sequence shown here is derived from an EMBL/GenBank/DDBJ whole genome shotgun (WGS) entry which is preliminary data.</text>
</comment>
<dbReference type="InterPro" id="IPR007627">
    <property type="entry name" value="RNA_pol_sigma70_r2"/>
</dbReference>
<dbReference type="GO" id="GO:0003677">
    <property type="term" value="F:DNA binding"/>
    <property type="evidence" value="ECO:0007669"/>
    <property type="project" value="UniProtKB-KW"/>
</dbReference>
<keyword evidence="4" id="KW-0238">DNA-binding</keyword>
<sequence length="160" mass="18789">MKTEEIYRRYKDMIMSVSYKITGNIADSEDILQETILEYEKRKPEGNIRSWLIKVATNKSINLVKKNSRTFELEFEEDDPESSIIKKEIKKVVQDALMKLEPYERAILTLKKFEQLSHREIAKILNISEENSRITLMRALEKLKVHLEPYVGGKNGKKDI</sequence>
<dbReference type="CDD" id="cd06171">
    <property type="entry name" value="Sigma70_r4"/>
    <property type="match status" value="1"/>
</dbReference>
<evidence type="ECO:0000313" key="8">
    <source>
        <dbReference type="EMBL" id="HGW92510.1"/>
    </source>
</evidence>
<evidence type="ECO:0000256" key="4">
    <source>
        <dbReference type="ARBA" id="ARBA00023125"/>
    </source>
</evidence>
<dbReference type="InterPro" id="IPR013325">
    <property type="entry name" value="RNA_pol_sigma_r2"/>
</dbReference>
<dbReference type="InterPro" id="IPR014284">
    <property type="entry name" value="RNA_pol_sigma-70_dom"/>
</dbReference>
<dbReference type="Gene3D" id="1.10.1740.10">
    <property type="match status" value="1"/>
</dbReference>
<keyword evidence="5" id="KW-0804">Transcription</keyword>
<dbReference type="EMBL" id="DTHG01000099">
    <property type="protein sequence ID" value="HGW92510.1"/>
    <property type="molecule type" value="Genomic_DNA"/>
</dbReference>
<dbReference type="GO" id="GO:0006352">
    <property type="term" value="P:DNA-templated transcription initiation"/>
    <property type="evidence" value="ECO:0007669"/>
    <property type="project" value="InterPro"/>
</dbReference>
<evidence type="ECO:0000256" key="2">
    <source>
        <dbReference type="ARBA" id="ARBA00023015"/>
    </source>
</evidence>
<evidence type="ECO:0000259" key="7">
    <source>
        <dbReference type="Pfam" id="PF08281"/>
    </source>
</evidence>
<evidence type="ECO:0000256" key="3">
    <source>
        <dbReference type="ARBA" id="ARBA00023082"/>
    </source>
</evidence>
<accession>A0A7C4UHG0</accession>
<feature type="domain" description="RNA polymerase sigma-70 region 2" evidence="6">
    <location>
        <begin position="6"/>
        <end position="70"/>
    </location>
</feature>
<dbReference type="Pfam" id="PF08281">
    <property type="entry name" value="Sigma70_r4_2"/>
    <property type="match status" value="1"/>
</dbReference>
<reference evidence="8" key="1">
    <citation type="journal article" date="2020" name="mSystems">
        <title>Genome- and Community-Level Interaction Insights into Carbon Utilization and Element Cycling Functions of Hydrothermarchaeota in Hydrothermal Sediment.</title>
        <authorList>
            <person name="Zhou Z."/>
            <person name="Liu Y."/>
            <person name="Xu W."/>
            <person name="Pan J."/>
            <person name="Luo Z.H."/>
            <person name="Li M."/>
        </authorList>
    </citation>
    <scope>NUCLEOTIDE SEQUENCE [LARGE SCALE GENOMIC DNA]</scope>
    <source>
        <strain evidence="8">SpSt-780</strain>
    </source>
</reference>
<dbReference type="PANTHER" id="PTHR43133">
    <property type="entry name" value="RNA POLYMERASE ECF-TYPE SIGMA FACTO"/>
    <property type="match status" value="1"/>
</dbReference>
<dbReference type="InterPro" id="IPR036388">
    <property type="entry name" value="WH-like_DNA-bd_sf"/>
</dbReference>
<protein>
    <submittedName>
        <fullName evidence="8">Sigma-70 family RNA polymerase sigma factor</fullName>
    </submittedName>
</protein>
<dbReference type="PANTHER" id="PTHR43133:SF8">
    <property type="entry name" value="RNA POLYMERASE SIGMA FACTOR HI_1459-RELATED"/>
    <property type="match status" value="1"/>
</dbReference>
<dbReference type="Pfam" id="PF04542">
    <property type="entry name" value="Sigma70_r2"/>
    <property type="match status" value="1"/>
</dbReference>
<dbReference type="Gene3D" id="1.10.10.10">
    <property type="entry name" value="Winged helix-like DNA-binding domain superfamily/Winged helix DNA-binding domain"/>
    <property type="match status" value="1"/>
</dbReference>
<name>A0A7C4UHG0_UNCW3</name>
<dbReference type="NCBIfam" id="TIGR02937">
    <property type="entry name" value="sigma70-ECF"/>
    <property type="match status" value="1"/>
</dbReference>
<dbReference type="InterPro" id="IPR039425">
    <property type="entry name" value="RNA_pol_sigma-70-like"/>
</dbReference>
<gene>
    <name evidence="8" type="ORF">ENV67_08250</name>
</gene>
<evidence type="ECO:0000259" key="6">
    <source>
        <dbReference type="Pfam" id="PF04542"/>
    </source>
</evidence>
<keyword evidence="2" id="KW-0805">Transcription regulation</keyword>
<comment type="similarity">
    <text evidence="1">Belongs to the sigma-70 factor family. ECF subfamily.</text>
</comment>
<dbReference type="SUPFAM" id="SSF88946">
    <property type="entry name" value="Sigma2 domain of RNA polymerase sigma factors"/>
    <property type="match status" value="1"/>
</dbReference>
<organism evidence="8">
    <name type="scientific">candidate division WOR-3 bacterium</name>
    <dbReference type="NCBI Taxonomy" id="2052148"/>
    <lineage>
        <taxon>Bacteria</taxon>
        <taxon>Bacteria division WOR-3</taxon>
    </lineage>
</organism>
<dbReference type="GO" id="GO:0016987">
    <property type="term" value="F:sigma factor activity"/>
    <property type="evidence" value="ECO:0007669"/>
    <property type="project" value="UniProtKB-KW"/>
</dbReference>
<evidence type="ECO:0000256" key="1">
    <source>
        <dbReference type="ARBA" id="ARBA00010641"/>
    </source>
</evidence>
<dbReference type="InterPro" id="IPR013324">
    <property type="entry name" value="RNA_pol_sigma_r3/r4-like"/>
</dbReference>